<comment type="caution">
    <text evidence="1">The sequence shown here is derived from an EMBL/GenBank/DDBJ whole genome shotgun (WGS) entry which is preliminary data.</text>
</comment>
<evidence type="ECO:0000313" key="2">
    <source>
        <dbReference type="Proteomes" id="UP000176650"/>
    </source>
</evidence>
<dbReference type="STRING" id="1797298.A2988_03370"/>
<reference evidence="1 2" key="1">
    <citation type="journal article" date="2016" name="Nat. Commun.">
        <title>Thousands of microbial genomes shed light on interconnected biogeochemical processes in an aquifer system.</title>
        <authorList>
            <person name="Anantharaman K."/>
            <person name="Brown C.T."/>
            <person name="Hug L.A."/>
            <person name="Sharon I."/>
            <person name="Castelle C.J."/>
            <person name="Probst A.J."/>
            <person name="Thomas B.C."/>
            <person name="Singh A."/>
            <person name="Wilkins M.J."/>
            <person name="Karaoz U."/>
            <person name="Brodie E.L."/>
            <person name="Williams K.H."/>
            <person name="Hubbard S.S."/>
            <person name="Banfield J.F."/>
        </authorList>
    </citation>
    <scope>NUCLEOTIDE SEQUENCE [LARGE SCALE GENOMIC DNA]</scope>
</reference>
<organism evidence="1 2">
    <name type="scientific">Candidatus Azambacteria bacterium RIFCSPLOWO2_01_FULL_46_25</name>
    <dbReference type="NCBI Taxonomy" id="1797298"/>
    <lineage>
        <taxon>Bacteria</taxon>
        <taxon>Candidatus Azamiibacteriota</taxon>
    </lineage>
</organism>
<sequence length="218" mass="25395">MKDSELIDCLNEYKEDVLEILFTNNQRHFADYFSIKNGFQDGNFAGDFKSDFCNFYILNGPGGMNNIQQKKFFELLSEKERDLIKILESLYGIPGYGNQRRLFLSFGTKLLHTINETLPIYDGNVAKVLGLSNQNYPDSREARIQNRVDIYNELKKRFDVLLENSDIRAYLDDIRRKLNTEYKQISNAKLLDSSLWALYTICSKPKKQNKKSTNSKNI</sequence>
<dbReference type="Proteomes" id="UP000176650">
    <property type="component" value="Unassembled WGS sequence"/>
</dbReference>
<dbReference type="EMBL" id="MEYS01000001">
    <property type="protein sequence ID" value="OGD34527.1"/>
    <property type="molecule type" value="Genomic_DNA"/>
</dbReference>
<proteinExistence type="predicted"/>
<protein>
    <submittedName>
        <fullName evidence="1">Uncharacterized protein</fullName>
    </submittedName>
</protein>
<evidence type="ECO:0000313" key="1">
    <source>
        <dbReference type="EMBL" id="OGD34527.1"/>
    </source>
</evidence>
<gene>
    <name evidence="1" type="ORF">A2988_03370</name>
</gene>
<accession>A0A1F5BV94</accession>
<dbReference type="AlphaFoldDB" id="A0A1F5BV94"/>
<name>A0A1F5BV94_9BACT</name>